<accession>A0A0A9AB19</accession>
<protein>
    <submittedName>
        <fullName evidence="2">Uncharacterized protein</fullName>
    </submittedName>
</protein>
<dbReference type="AlphaFoldDB" id="A0A0A9AB19"/>
<reference evidence="2" key="2">
    <citation type="journal article" date="2015" name="Data Brief">
        <title>Shoot transcriptome of the giant reed, Arundo donax.</title>
        <authorList>
            <person name="Barrero R.A."/>
            <person name="Guerrero F.D."/>
            <person name="Moolhuijzen P."/>
            <person name="Goolsby J.A."/>
            <person name="Tidwell J."/>
            <person name="Bellgard S.E."/>
            <person name="Bellgard M.I."/>
        </authorList>
    </citation>
    <scope>NUCLEOTIDE SEQUENCE</scope>
    <source>
        <tissue evidence="2">Shoot tissue taken approximately 20 cm above the soil surface</tissue>
    </source>
</reference>
<sequence length="62" mass="7161">MTSAAMGWIQVREPHWWRKSRIPTCRGSNSRRGDRHPSAMPPRVEQLPGAHHLPQKNSRPIL</sequence>
<organism evidence="2">
    <name type="scientific">Arundo donax</name>
    <name type="common">Giant reed</name>
    <name type="synonym">Donax arundinaceus</name>
    <dbReference type="NCBI Taxonomy" id="35708"/>
    <lineage>
        <taxon>Eukaryota</taxon>
        <taxon>Viridiplantae</taxon>
        <taxon>Streptophyta</taxon>
        <taxon>Embryophyta</taxon>
        <taxon>Tracheophyta</taxon>
        <taxon>Spermatophyta</taxon>
        <taxon>Magnoliopsida</taxon>
        <taxon>Liliopsida</taxon>
        <taxon>Poales</taxon>
        <taxon>Poaceae</taxon>
        <taxon>PACMAD clade</taxon>
        <taxon>Arundinoideae</taxon>
        <taxon>Arundineae</taxon>
        <taxon>Arundo</taxon>
    </lineage>
</organism>
<proteinExistence type="predicted"/>
<reference evidence="2" key="1">
    <citation type="submission" date="2014-09" db="EMBL/GenBank/DDBJ databases">
        <authorList>
            <person name="Magalhaes I.L.F."/>
            <person name="Oliveira U."/>
            <person name="Santos F.R."/>
            <person name="Vidigal T.H.D.A."/>
            <person name="Brescovit A.D."/>
            <person name="Santos A.J."/>
        </authorList>
    </citation>
    <scope>NUCLEOTIDE SEQUENCE</scope>
    <source>
        <tissue evidence="2">Shoot tissue taken approximately 20 cm above the soil surface</tissue>
    </source>
</reference>
<evidence type="ECO:0000313" key="2">
    <source>
        <dbReference type="EMBL" id="JAD46170.1"/>
    </source>
</evidence>
<dbReference type="EMBL" id="GBRH01251725">
    <property type="protein sequence ID" value="JAD46170.1"/>
    <property type="molecule type" value="Transcribed_RNA"/>
</dbReference>
<feature type="region of interest" description="Disordered" evidence="1">
    <location>
        <begin position="22"/>
        <end position="62"/>
    </location>
</feature>
<evidence type="ECO:0000256" key="1">
    <source>
        <dbReference type="SAM" id="MobiDB-lite"/>
    </source>
</evidence>
<name>A0A0A9AB19_ARUDO</name>